<evidence type="ECO:0000313" key="3">
    <source>
        <dbReference type="Proteomes" id="UP000218231"/>
    </source>
</evidence>
<feature type="transmembrane region" description="Helical" evidence="1">
    <location>
        <begin position="72"/>
        <end position="90"/>
    </location>
</feature>
<sequence length="314" mass="35092">MLTSRLLLIDSIVSFVSGLVLFLAPHIVAGVIFNRPTDGVHWHLIRCIGGQIIASAYAPFKMRKSTSPPTQTVCYLLRIIPCILFLMLLFHCRSQTPDLISLKYLEWMKYFLFASLATYILALIGSGWHVGSSLFTANRIGNGLYQFDSLASVAIGATWMAVPKWLLHRQVVVPLDETHELCGRIMGSMFVASYIVATHALHWPNQGDRNLAVDCRVICCLSILSAQIWSQIAYPGNFPGLINFIISIVIFQKPGPATIGLEFLFSLLGPSSQCSTSSHYGSRKLKLTDIKFNLNFNKYLIDINFALKLIRMFT</sequence>
<keyword evidence="1" id="KW-0812">Transmembrane</keyword>
<dbReference type="Proteomes" id="UP000218231">
    <property type="component" value="Unassembled WGS sequence"/>
</dbReference>
<organism evidence="2 3">
    <name type="scientific">Diploscapter pachys</name>
    <dbReference type="NCBI Taxonomy" id="2018661"/>
    <lineage>
        <taxon>Eukaryota</taxon>
        <taxon>Metazoa</taxon>
        <taxon>Ecdysozoa</taxon>
        <taxon>Nematoda</taxon>
        <taxon>Chromadorea</taxon>
        <taxon>Rhabditida</taxon>
        <taxon>Rhabditina</taxon>
        <taxon>Rhabditomorpha</taxon>
        <taxon>Rhabditoidea</taxon>
        <taxon>Rhabditidae</taxon>
        <taxon>Diploscapter</taxon>
    </lineage>
</organism>
<feature type="transmembrane region" description="Helical" evidence="1">
    <location>
        <begin position="12"/>
        <end position="34"/>
    </location>
</feature>
<gene>
    <name evidence="2" type="ORF">WR25_16437</name>
</gene>
<evidence type="ECO:0000256" key="1">
    <source>
        <dbReference type="SAM" id="Phobius"/>
    </source>
</evidence>
<protein>
    <submittedName>
        <fullName evidence="2">Uncharacterized protein</fullName>
    </submittedName>
</protein>
<feature type="transmembrane region" description="Helical" evidence="1">
    <location>
        <begin position="110"/>
        <end position="131"/>
    </location>
</feature>
<accession>A0A2A2JW27</accession>
<dbReference type="EMBL" id="LIAE01010190">
    <property type="protein sequence ID" value="PAV65863.1"/>
    <property type="molecule type" value="Genomic_DNA"/>
</dbReference>
<keyword evidence="1" id="KW-0472">Membrane</keyword>
<dbReference type="AlphaFoldDB" id="A0A2A2JW27"/>
<evidence type="ECO:0000313" key="2">
    <source>
        <dbReference type="EMBL" id="PAV65863.1"/>
    </source>
</evidence>
<reference evidence="2 3" key="1">
    <citation type="journal article" date="2017" name="Curr. Biol.">
        <title>Genome architecture and evolution of a unichromosomal asexual nematode.</title>
        <authorList>
            <person name="Fradin H."/>
            <person name="Zegar C."/>
            <person name="Gutwein M."/>
            <person name="Lucas J."/>
            <person name="Kovtun M."/>
            <person name="Corcoran D."/>
            <person name="Baugh L.R."/>
            <person name="Kiontke K."/>
            <person name="Gunsalus K."/>
            <person name="Fitch D.H."/>
            <person name="Piano F."/>
        </authorList>
    </citation>
    <scope>NUCLEOTIDE SEQUENCE [LARGE SCALE GENOMIC DNA]</scope>
    <source>
        <strain evidence="2">PF1309</strain>
    </source>
</reference>
<dbReference type="OrthoDB" id="10006207at2759"/>
<keyword evidence="1" id="KW-1133">Transmembrane helix</keyword>
<name>A0A2A2JW27_9BILA</name>
<proteinExistence type="predicted"/>
<comment type="caution">
    <text evidence="2">The sequence shown here is derived from an EMBL/GenBank/DDBJ whole genome shotgun (WGS) entry which is preliminary data.</text>
</comment>
<keyword evidence="3" id="KW-1185">Reference proteome</keyword>